<dbReference type="PANTHER" id="PTHR32285">
    <property type="entry name" value="PROTEIN TRICHOME BIREFRINGENCE-LIKE 9-RELATED"/>
    <property type="match status" value="1"/>
</dbReference>
<keyword evidence="4" id="KW-0735">Signal-anchor</keyword>
<dbReference type="Proteomes" id="UP000015453">
    <property type="component" value="Unassembled WGS sequence"/>
</dbReference>
<sequence>MTSELLDDKRCDLFSGEWVPNPNGPQYTNQTCRSIHEHQNCLKYGRPDGDFLKWRWKPDDCELPEFDAHQFLRLVRGKSIAFVGDSVARNHMQSLICLLSQVADPVDISSDPQDFYNKRYEYREFDFILAIFSAPYLVRTEKTDPNDDRLPFKLYLDEFDEVWRTGIASFDYLIISAGHWFFRPAYFYLNGSLIGCLYCSESNVTHLTPYFSYRRAFRTAFRAIEESNFTGITFLRTFAPSHYEGGPWDKGGDCVRTKPFKRDEVDLEEQAFKIYSTQLGPYS</sequence>
<dbReference type="GO" id="GO:0005794">
    <property type="term" value="C:Golgi apparatus"/>
    <property type="evidence" value="ECO:0007669"/>
    <property type="project" value="TreeGrafter"/>
</dbReference>
<accession>S8D0V1</accession>
<evidence type="ECO:0000256" key="4">
    <source>
        <dbReference type="ARBA" id="ARBA00022968"/>
    </source>
</evidence>
<evidence type="ECO:0000259" key="7">
    <source>
        <dbReference type="Pfam" id="PF13839"/>
    </source>
</evidence>
<comment type="similarity">
    <text evidence="2">Belongs to the PC-esterase family. TBL subfamily.</text>
</comment>
<dbReference type="OrthoDB" id="630188at2759"/>
<dbReference type="InterPro" id="IPR029962">
    <property type="entry name" value="TBL"/>
</dbReference>
<evidence type="ECO:0000256" key="1">
    <source>
        <dbReference type="ARBA" id="ARBA00004167"/>
    </source>
</evidence>
<dbReference type="InterPro" id="IPR026057">
    <property type="entry name" value="TBL_C"/>
</dbReference>
<evidence type="ECO:0000256" key="3">
    <source>
        <dbReference type="ARBA" id="ARBA00022692"/>
    </source>
</evidence>
<reference evidence="9 10" key="1">
    <citation type="journal article" date="2013" name="BMC Genomics">
        <title>The miniature genome of a carnivorous plant Genlisea aurea contains a low number of genes and short non-coding sequences.</title>
        <authorList>
            <person name="Leushkin E.V."/>
            <person name="Sutormin R.A."/>
            <person name="Nabieva E.R."/>
            <person name="Penin A.A."/>
            <person name="Kondrashov A.S."/>
            <person name="Logacheva M.D."/>
        </authorList>
    </citation>
    <scope>NUCLEOTIDE SEQUENCE [LARGE SCALE GENOMIC DNA]</scope>
</reference>
<evidence type="ECO:0000313" key="10">
    <source>
        <dbReference type="Proteomes" id="UP000015453"/>
    </source>
</evidence>
<evidence type="ECO:0000256" key="5">
    <source>
        <dbReference type="ARBA" id="ARBA00022989"/>
    </source>
</evidence>
<name>S8D0V1_9LAMI</name>
<dbReference type="Pfam" id="PF14416">
    <property type="entry name" value="PMR5N"/>
    <property type="match status" value="1"/>
</dbReference>
<proteinExistence type="inferred from homology"/>
<dbReference type="AlphaFoldDB" id="S8D0V1"/>
<keyword evidence="3" id="KW-0812">Transmembrane</keyword>
<dbReference type="InterPro" id="IPR025846">
    <property type="entry name" value="TBL_N"/>
</dbReference>
<keyword evidence="10" id="KW-1185">Reference proteome</keyword>
<dbReference type="GO" id="GO:0016413">
    <property type="term" value="F:O-acetyltransferase activity"/>
    <property type="evidence" value="ECO:0007669"/>
    <property type="project" value="InterPro"/>
</dbReference>
<dbReference type="EMBL" id="AUSU01000452">
    <property type="protein sequence ID" value="EPS73359.1"/>
    <property type="molecule type" value="Genomic_DNA"/>
</dbReference>
<evidence type="ECO:0000313" key="9">
    <source>
        <dbReference type="EMBL" id="EPS73359.1"/>
    </source>
</evidence>
<comment type="caution">
    <text evidence="9">The sequence shown here is derived from an EMBL/GenBank/DDBJ whole genome shotgun (WGS) entry which is preliminary data.</text>
</comment>
<comment type="subcellular location">
    <subcellularLocation>
        <location evidence="1">Membrane</location>
        <topology evidence="1">Single-pass membrane protein</topology>
    </subcellularLocation>
</comment>
<dbReference type="PANTHER" id="PTHR32285:SF247">
    <property type="entry name" value="PROTEIN TRICHOME BIREFRINGENCE-LIKE 19"/>
    <property type="match status" value="1"/>
</dbReference>
<keyword evidence="6" id="KW-0472">Membrane</keyword>
<organism evidence="9 10">
    <name type="scientific">Genlisea aurea</name>
    <dbReference type="NCBI Taxonomy" id="192259"/>
    <lineage>
        <taxon>Eukaryota</taxon>
        <taxon>Viridiplantae</taxon>
        <taxon>Streptophyta</taxon>
        <taxon>Embryophyta</taxon>
        <taxon>Tracheophyta</taxon>
        <taxon>Spermatophyta</taxon>
        <taxon>Magnoliopsida</taxon>
        <taxon>eudicotyledons</taxon>
        <taxon>Gunneridae</taxon>
        <taxon>Pentapetalae</taxon>
        <taxon>asterids</taxon>
        <taxon>lamiids</taxon>
        <taxon>Lamiales</taxon>
        <taxon>Lentibulariaceae</taxon>
        <taxon>Genlisea</taxon>
    </lineage>
</organism>
<keyword evidence="5" id="KW-1133">Transmembrane helix</keyword>
<evidence type="ECO:0000256" key="6">
    <source>
        <dbReference type="ARBA" id="ARBA00023136"/>
    </source>
</evidence>
<dbReference type="Pfam" id="PF13839">
    <property type="entry name" value="PC-Esterase"/>
    <property type="match status" value="1"/>
</dbReference>
<evidence type="ECO:0000259" key="8">
    <source>
        <dbReference type="Pfam" id="PF14416"/>
    </source>
</evidence>
<protein>
    <submittedName>
        <fullName evidence="9">Uncharacterized protein</fullName>
    </submittedName>
</protein>
<gene>
    <name evidence="9" type="ORF">M569_01397</name>
</gene>
<dbReference type="GO" id="GO:0016020">
    <property type="term" value="C:membrane"/>
    <property type="evidence" value="ECO:0007669"/>
    <property type="project" value="UniProtKB-SubCell"/>
</dbReference>
<feature type="domain" description="Trichome birefringence-like N-terminal" evidence="8">
    <location>
        <begin position="9"/>
        <end position="62"/>
    </location>
</feature>
<evidence type="ECO:0000256" key="2">
    <source>
        <dbReference type="ARBA" id="ARBA00007727"/>
    </source>
</evidence>
<feature type="domain" description="Trichome birefringence-like C-terminal" evidence="7">
    <location>
        <begin position="63"/>
        <end position="277"/>
    </location>
</feature>